<dbReference type="GO" id="GO:0030145">
    <property type="term" value="F:manganese ion binding"/>
    <property type="evidence" value="ECO:0007669"/>
    <property type="project" value="InterPro"/>
</dbReference>
<dbReference type="EMBL" id="CADEPM010000004">
    <property type="protein sequence ID" value="CAB3404375.1"/>
    <property type="molecule type" value="Genomic_DNA"/>
</dbReference>
<proteinExistence type="inferred from homology"/>
<dbReference type="InterPro" id="IPR015797">
    <property type="entry name" value="NUDIX_hydrolase-like_dom_sf"/>
</dbReference>
<evidence type="ECO:0000313" key="9">
    <source>
        <dbReference type="EMBL" id="CAB3404375.1"/>
    </source>
</evidence>
<dbReference type="PROSITE" id="PS51462">
    <property type="entry name" value="NUDIX"/>
    <property type="match status" value="1"/>
</dbReference>
<evidence type="ECO:0000256" key="7">
    <source>
        <dbReference type="ARBA" id="ARBA00023211"/>
    </source>
</evidence>
<organism evidence="9 10">
    <name type="scientific">Caenorhabditis bovis</name>
    <dbReference type="NCBI Taxonomy" id="2654633"/>
    <lineage>
        <taxon>Eukaryota</taxon>
        <taxon>Metazoa</taxon>
        <taxon>Ecdysozoa</taxon>
        <taxon>Nematoda</taxon>
        <taxon>Chromadorea</taxon>
        <taxon>Rhabditida</taxon>
        <taxon>Rhabditina</taxon>
        <taxon>Rhabditomorpha</taxon>
        <taxon>Rhabditoidea</taxon>
        <taxon>Rhabditidae</taxon>
        <taxon>Peloderinae</taxon>
        <taxon>Caenorhabditis</taxon>
    </lineage>
</organism>
<dbReference type="InterPro" id="IPR000059">
    <property type="entry name" value="NUDIX_hydrolase_NudL_CS"/>
</dbReference>
<accession>A0A8S1EKM6</accession>
<keyword evidence="10" id="KW-1185">Reference proteome</keyword>
<keyword evidence="6" id="KW-0460">Magnesium</keyword>
<evidence type="ECO:0000256" key="5">
    <source>
        <dbReference type="ARBA" id="ARBA00022801"/>
    </source>
</evidence>
<evidence type="ECO:0000256" key="3">
    <source>
        <dbReference type="ARBA" id="ARBA00006506"/>
    </source>
</evidence>
<sequence>MHYVRRTGFRFFSAHAKEMFLKNVKNAPPTQFARLRNTSDSDSVMSVLVPLVVVNGRESVLLTKRSIHLRSHRGEVCFPGGRRDLGETPVETALRETREEIGIPEDAIDIWGPMKGVFRRQMDQSVTPYVGFIKDSQTLLNLNVNEDEVQAVFTVPLDEIRKNAAFTLFKTPKMKYTLPLFDTKEFTVIFNAKDEYLHKNQRIWGLSAVILHQAMTLLDPSLYDYDIKIRLF</sequence>
<evidence type="ECO:0000256" key="6">
    <source>
        <dbReference type="ARBA" id="ARBA00022842"/>
    </source>
</evidence>
<dbReference type="SUPFAM" id="SSF55811">
    <property type="entry name" value="Nudix"/>
    <property type="match status" value="1"/>
</dbReference>
<dbReference type="Gene3D" id="3.90.79.10">
    <property type="entry name" value="Nucleoside Triphosphate Pyrophosphohydrolase"/>
    <property type="match status" value="1"/>
</dbReference>
<dbReference type="PROSITE" id="PS00893">
    <property type="entry name" value="NUDIX_BOX"/>
    <property type="match status" value="1"/>
</dbReference>
<dbReference type="CDD" id="cd03426">
    <property type="entry name" value="NUDIX_CoAse_Nudt7"/>
    <property type="match status" value="1"/>
</dbReference>
<comment type="cofactor">
    <cofactor evidence="1">
        <name>Mn(2+)</name>
        <dbReference type="ChEBI" id="CHEBI:29035"/>
    </cofactor>
</comment>
<comment type="cofactor">
    <cofactor evidence="2">
        <name>Mg(2+)</name>
        <dbReference type="ChEBI" id="CHEBI:18420"/>
    </cofactor>
</comment>
<evidence type="ECO:0000313" key="10">
    <source>
        <dbReference type="Proteomes" id="UP000494206"/>
    </source>
</evidence>
<dbReference type="GO" id="GO:0009132">
    <property type="term" value="P:nucleoside diphosphate metabolic process"/>
    <property type="evidence" value="ECO:0007669"/>
    <property type="project" value="InterPro"/>
</dbReference>
<reference evidence="9 10" key="1">
    <citation type="submission" date="2020-04" db="EMBL/GenBank/DDBJ databases">
        <authorList>
            <person name="Laetsch R D."/>
            <person name="Stevens L."/>
            <person name="Kumar S."/>
            <person name="Blaxter L. M."/>
        </authorList>
    </citation>
    <scope>NUCLEOTIDE SEQUENCE [LARGE SCALE GENOMIC DNA]</scope>
</reference>
<dbReference type="OrthoDB" id="10262892at2759"/>
<keyword evidence="4" id="KW-0479">Metal-binding</keyword>
<dbReference type="AlphaFoldDB" id="A0A8S1EKM6"/>
<dbReference type="Proteomes" id="UP000494206">
    <property type="component" value="Unassembled WGS sequence"/>
</dbReference>
<keyword evidence="5" id="KW-0378">Hydrolase</keyword>
<dbReference type="Pfam" id="PF00293">
    <property type="entry name" value="NUDIX"/>
    <property type="match status" value="1"/>
</dbReference>
<dbReference type="GO" id="GO:0000287">
    <property type="term" value="F:magnesium ion binding"/>
    <property type="evidence" value="ECO:0007669"/>
    <property type="project" value="InterPro"/>
</dbReference>
<dbReference type="PANTHER" id="PTHR12992:SF11">
    <property type="entry name" value="MITOCHONDRIAL COENZYME A DIPHOSPHATASE NUDT8"/>
    <property type="match status" value="1"/>
</dbReference>
<dbReference type="PROSITE" id="PS01293">
    <property type="entry name" value="NUDIX_COA"/>
    <property type="match status" value="1"/>
</dbReference>
<name>A0A8S1EKM6_9PELO</name>
<evidence type="ECO:0000256" key="4">
    <source>
        <dbReference type="ARBA" id="ARBA00022723"/>
    </source>
</evidence>
<keyword evidence="7" id="KW-0464">Manganese</keyword>
<feature type="domain" description="Nudix hydrolase" evidence="8">
    <location>
        <begin position="42"/>
        <end position="182"/>
    </location>
</feature>
<evidence type="ECO:0000256" key="2">
    <source>
        <dbReference type="ARBA" id="ARBA00001946"/>
    </source>
</evidence>
<dbReference type="InterPro" id="IPR045121">
    <property type="entry name" value="CoAse"/>
</dbReference>
<gene>
    <name evidence="9" type="ORF">CBOVIS_LOCUS6722</name>
</gene>
<evidence type="ECO:0000256" key="1">
    <source>
        <dbReference type="ARBA" id="ARBA00001936"/>
    </source>
</evidence>
<dbReference type="InterPro" id="IPR000086">
    <property type="entry name" value="NUDIX_hydrolase_dom"/>
</dbReference>
<comment type="caution">
    <text evidence="9">The sequence shown here is derived from an EMBL/GenBank/DDBJ whole genome shotgun (WGS) entry which is preliminary data.</text>
</comment>
<dbReference type="PANTHER" id="PTHR12992">
    <property type="entry name" value="NUDIX HYDROLASE"/>
    <property type="match status" value="1"/>
</dbReference>
<protein>
    <recommendedName>
        <fullName evidence="8">Nudix hydrolase domain-containing protein</fullName>
    </recommendedName>
</protein>
<dbReference type="InterPro" id="IPR020084">
    <property type="entry name" value="NUDIX_hydrolase_CS"/>
</dbReference>
<evidence type="ECO:0000259" key="8">
    <source>
        <dbReference type="PROSITE" id="PS51462"/>
    </source>
</evidence>
<comment type="similarity">
    <text evidence="3">Belongs to the Nudix hydrolase family. PCD1 subfamily.</text>
</comment>
<dbReference type="GO" id="GO:0010945">
    <property type="term" value="F:coenzyme A diphosphatase activity"/>
    <property type="evidence" value="ECO:0007669"/>
    <property type="project" value="InterPro"/>
</dbReference>